<keyword evidence="1" id="KW-1133">Transmembrane helix</keyword>
<gene>
    <name evidence="3" type="ORF">BHD05_10125</name>
</gene>
<name>A0A7L5ALE4_9MICO</name>
<evidence type="ECO:0000313" key="3">
    <source>
        <dbReference type="EMBL" id="QHO69951.1"/>
    </source>
</evidence>
<dbReference type="InterPro" id="IPR029058">
    <property type="entry name" value="AB_hydrolase_fold"/>
</dbReference>
<dbReference type="PANTHER" id="PTHR43358">
    <property type="entry name" value="ALPHA/BETA-HYDROLASE"/>
    <property type="match status" value="1"/>
</dbReference>
<dbReference type="EMBL" id="CP017146">
    <property type="protein sequence ID" value="QHO69951.1"/>
    <property type="molecule type" value="Genomic_DNA"/>
</dbReference>
<dbReference type="KEGG" id="mant:BHD05_10125"/>
<evidence type="ECO:0000256" key="1">
    <source>
        <dbReference type="SAM" id="Phobius"/>
    </source>
</evidence>
<keyword evidence="4" id="KW-1185">Reference proteome</keyword>
<sequence>MADSGRHADRRSPWWSIVIFSVSSLMAMGGVITALVALRVARLVVTPPRSRTDDVPILEVDARAHTVTLGRTADSATPGRYGLWFSRDSGHARLGDVAAETEGTVTRELLGVDFGELLPGTRGRFSGWFFLTPRDLGVDHESVSLVTTLGPAPAWVILAERDEHGTARTAWAVLVHGRGVTRSETLRCVGVFREAGYNCLLVSWRNDGDAPASDDRRYALGATEWLDVEAGIRYAHDERGATDVVLVGFSMGGAAVLQAAANSELATLVRGIVLESPVVDWAPTLLFHARAMRVPRLVQRAAIALLGSRSAHRITGLRAAIDFRMLDFVLRSDELTAPILLMHSDDDGYVPPTASRALAYARPDIVTFHRWRGARHARLWNYDPARFTAQIGQWLATLPMGGGPATSHTGRSHRPSGAD</sequence>
<feature type="transmembrane region" description="Helical" evidence="1">
    <location>
        <begin position="14"/>
        <end position="41"/>
    </location>
</feature>
<dbReference type="AlphaFoldDB" id="A0A7L5ALE4"/>
<protein>
    <recommendedName>
        <fullName evidence="2">AB hydrolase-1 domain-containing protein</fullName>
    </recommendedName>
</protein>
<dbReference type="GO" id="GO:0003824">
    <property type="term" value="F:catalytic activity"/>
    <property type="evidence" value="ECO:0007669"/>
    <property type="project" value="UniProtKB-ARBA"/>
</dbReference>
<dbReference type="PANTHER" id="PTHR43358:SF4">
    <property type="entry name" value="ALPHA_BETA HYDROLASE FOLD-1 DOMAIN-CONTAINING PROTEIN"/>
    <property type="match status" value="1"/>
</dbReference>
<dbReference type="Gene3D" id="3.40.50.1820">
    <property type="entry name" value="alpha/beta hydrolase"/>
    <property type="match status" value="1"/>
</dbReference>
<keyword evidence="1" id="KW-0472">Membrane</keyword>
<evidence type="ECO:0000313" key="4">
    <source>
        <dbReference type="Proteomes" id="UP000464507"/>
    </source>
</evidence>
<dbReference type="RefSeq" id="WP_236966497.1">
    <property type="nucleotide sequence ID" value="NZ_CP017146.1"/>
</dbReference>
<accession>A0A7L5ALE4</accession>
<reference evidence="3 4" key="1">
    <citation type="submission" date="2016-09" db="EMBL/GenBank/DDBJ databases">
        <title>Complete genome sequence of microbes from the polar regions.</title>
        <authorList>
            <person name="Liao L."/>
            <person name="Chen B."/>
        </authorList>
    </citation>
    <scope>NUCLEOTIDE SEQUENCE [LARGE SCALE GENOMIC DNA]</scope>
    <source>
        <strain evidence="3 4">ZS314</strain>
    </source>
</reference>
<dbReference type="Pfam" id="PF12697">
    <property type="entry name" value="Abhydrolase_6"/>
    <property type="match status" value="1"/>
</dbReference>
<evidence type="ECO:0000259" key="2">
    <source>
        <dbReference type="Pfam" id="PF12697"/>
    </source>
</evidence>
<feature type="domain" description="AB hydrolase-1" evidence="2">
    <location>
        <begin position="173"/>
        <end position="388"/>
    </location>
</feature>
<dbReference type="Proteomes" id="UP000464507">
    <property type="component" value="Chromosome"/>
</dbReference>
<dbReference type="InterPro" id="IPR000073">
    <property type="entry name" value="AB_hydrolase_1"/>
</dbReference>
<keyword evidence="1" id="KW-0812">Transmembrane</keyword>
<organism evidence="3 4">
    <name type="scientific">Marisediminicola antarctica</name>
    <dbReference type="NCBI Taxonomy" id="674079"/>
    <lineage>
        <taxon>Bacteria</taxon>
        <taxon>Bacillati</taxon>
        <taxon>Actinomycetota</taxon>
        <taxon>Actinomycetes</taxon>
        <taxon>Micrococcales</taxon>
        <taxon>Microbacteriaceae</taxon>
        <taxon>Marisediminicola</taxon>
    </lineage>
</organism>
<dbReference type="SUPFAM" id="SSF53474">
    <property type="entry name" value="alpha/beta-Hydrolases"/>
    <property type="match status" value="1"/>
</dbReference>
<proteinExistence type="predicted"/>
<dbReference type="InterPro" id="IPR052920">
    <property type="entry name" value="DNA-binding_regulatory"/>
</dbReference>